<gene>
    <name evidence="13" type="primary">hoxb1a</name>
</gene>
<protein>
    <submittedName>
        <fullName evidence="13">Homeobox protein Hox-B1a</fullName>
    </submittedName>
</protein>
<dbReference type="InterPro" id="IPR020479">
    <property type="entry name" value="HD_metazoa"/>
</dbReference>
<proteinExistence type="predicted"/>
<reference evidence="13" key="1">
    <citation type="submission" date="2025-08" db="UniProtKB">
        <authorList>
            <consortium name="RefSeq"/>
        </authorList>
    </citation>
    <scope>IDENTIFICATION</scope>
</reference>
<dbReference type="Gene3D" id="1.10.10.60">
    <property type="entry name" value="Homeodomain-like"/>
    <property type="match status" value="1"/>
</dbReference>
<dbReference type="OrthoDB" id="6159439at2759"/>
<dbReference type="Proteomes" id="UP000504632">
    <property type="component" value="Chromosome 16"/>
</dbReference>
<dbReference type="InterPro" id="IPR009057">
    <property type="entry name" value="Homeodomain-like_sf"/>
</dbReference>
<evidence type="ECO:0000256" key="10">
    <source>
        <dbReference type="SAM" id="MobiDB-lite"/>
    </source>
</evidence>
<evidence type="ECO:0000256" key="4">
    <source>
        <dbReference type="ARBA" id="ARBA00023125"/>
    </source>
</evidence>
<dbReference type="SUPFAM" id="SSF46689">
    <property type="entry name" value="Homeodomain-like"/>
    <property type="match status" value="1"/>
</dbReference>
<organism evidence="12 13">
    <name type="scientific">Chanos chanos</name>
    <name type="common">Milkfish</name>
    <name type="synonym">Mugil chanos</name>
    <dbReference type="NCBI Taxonomy" id="29144"/>
    <lineage>
        <taxon>Eukaryota</taxon>
        <taxon>Metazoa</taxon>
        <taxon>Chordata</taxon>
        <taxon>Craniata</taxon>
        <taxon>Vertebrata</taxon>
        <taxon>Euteleostomi</taxon>
        <taxon>Actinopterygii</taxon>
        <taxon>Neopterygii</taxon>
        <taxon>Teleostei</taxon>
        <taxon>Ostariophysi</taxon>
        <taxon>Gonorynchiformes</taxon>
        <taxon>Chanidae</taxon>
        <taxon>Chanos</taxon>
    </lineage>
</organism>
<feature type="DNA-binding region" description="Homeobox" evidence="8">
    <location>
        <begin position="223"/>
        <end position="282"/>
    </location>
</feature>
<evidence type="ECO:0000313" key="13">
    <source>
        <dbReference type="RefSeq" id="XP_030649652.1"/>
    </source>
</evidence>
<feature type="domain" description="Homeobox" evidence="11">
    <location>
        <begin position="221"/>
        <end position="281"/>
    </location>
</feature>
<evidence type="ECO:0000256" key="1">
    <source>
        <dbReference type="ARBA" id="ARBA00004123"/>
    </source>
</evidence>
<dbReference type="InterPro" id="IPR017970">
    <property type="entry name" value="Homeobox_CS"/>
</dbReference>
<evidence type="ECO:0000256" key="8">
    <source>
        <dbReference type="PROSITE-ProRule" id="PRU00108"/>
    </source>
</evidence>
<comment type="subcellular location">
    <subcellularLocation>
        <location evidence="1 8 9">Nucleus</location>
    </subcellularLocation>
</comment>
<dbReference type="CTD" id="30337"/>
<keyword evidence="3" id="KW-0805">Transcription regulation</keyword>
<feature type="region of interest" description="Disordered" evidence="10">
    <location>
        <begin position="273"/>
        <end position="317"/>
    </location>
</feature>
<dbReference type="RefSeq" id="XP_030649652.1">
    <property type="nucleotide sequence ID" value="XM_030793792.1"/>
</dbReference>
<dbReference type="PROSITE" id="PS50071">
    <property type="entry name" value="HOMEOBOX_2"/>
    <property type="match status" value="1"/>
</dbReference>
<feature type="region of interest" description="Disordered" evidence="10">
    <location>
        <begin position="61"/>
        <end position="93"/>
    </location>
</feature>
<dbReference type="GeneID" id="115829636"/>
<dbReference type="AlphaFoldDB" id="A0A6J2WZT1"/>
<dbReference type="SMART" id="SM00389">
    <property type="entry name" value="HOX"/>
    <property type="match status" value="1"/>
</dbReference>
<evidence type="ECO:0000256" key="9">
    <source>
        <dbReference type="RuleBase" id="RU000682"/>
    </source>
</evidence>
<evidence type="ECO:0000313" key="12">
    <source>
        <dbReference type="Proteomes" id="UP000504632"/>
    </source>
</evidence>
<evidence type="ECO:0000256" key="2">
    <source>
        <dbReference type="ARBA" id="ARBA00022473"/>
    </source>
</evidence>
<dbReference type="GO" id="GO:0000978">
    <property type="term" value="F:RNA polymerase II cis-regulatory region sequence-specific DNA binding"/>
    <property type="evidence" value="ECO:0007669"/>
    <property type="project" value="TreeGrafter"/>
</dbReference>
<dbReference type="InParanoid" id="A0A6J2WZT1"/>
<keyword evidence="4 8" id="KW-0238">DNA-binding</keyword>
<dbReference type="FunCoup" id="A0A6J2WZT1">
    <property type="interactions" value="135"/>
</dbReference>
<keyword evidence="2" id="KW-0217">Developmental protein</keyword>
<dbReference type="FunFam" id="1.10.10.60:FF:000113">
    <property type="entry name" value="homeobox protein Hox-B1"/>
    <property type="match status" value="1"/>
</dbReference>
<evidence type="ECO:0000256" key="3">
    <source>
        <dbReference type="ARBA" id="ARBA00023015"/>
    </source>
</evidence>
<keyword evidence="6" id="KW-0804">Transcription</keyword>
<dbReference type="InterPro" id="IPR001356">
    <property type="entry name" value="HD"/>
</dbReference>
<dbReference type="Pfam" id="PF00046">
    <property type="entry name" value="Homeodomain"/>
    <property type="match status" value="1"/>
</dbReference>
<keyword evidence="12" id="KW-1185">Reference proteome</keyword>
<sequence length="317" mass="34913">MDNSKMNSFLEYTICNRGTNVYSPKSGYHHLDQAFSAPFHPGVGQTSDSYNADGRLYVGGSAPPATAQHQHQNGGFAHHQPQSHHSGMGLPYGTTGTTGYGTQACANPDYGHHQYFINTEQDGMYYQSPGFSTQSVGPNYGSLAGAYCGVQSAVPAAPYQHHSCEGQDHQRGYLQGTYADISATQDRERESEQTPLGKTFDWMKVKRNPPKTTKVAEYGLGAQNAIRTNFTTKQLTELEKEFHFSKYLTRARRVEIAATLELNETQVKIWFQNRRMKQKKREKEGLAPSSSASSKDLEDNSDHSTSTSPGASPGPET</sequence>
<dbReference type="GO" id="GO:0005634">
    <property type="term" value="C:nucleus"/>
    <property type="evidence" value="ECO:0007669"/>
    <property type="project" value="UniProtKB-SubCell"/>
</dbReference>
<keyword evidence="7 8" id="KW-0539">Nucleus</keyword>
<dbReference type="CDD" id="cd00086">
    <property type="entry name" value="homeodomain"/>
    <property type="match status" value="1"/>
</dbReference>
<evidence type="ECO:0000256" key="5">
    <source>
        <dbReference type="ARBA" id="ARBA00023155"/>
    </source>
</evidence>
<feature type="compositionally biased region" description="Low complexity" evidence="10">
    <location>
        <begin position="304"/>
        <end position="317"/>
    </location>
</feature>
<dbReference type="PROSITE" id="PS00027">
    <property type="entry name" value="HOMEOBOX_1"/>
    <property type="match status" value="1"/>
</dbReference>
<evidence type="ECO:0000259" key="11">
    <source>
        <dbReference type="PROSITE" id="PS50071"/>
    </source>
</evidence>
<dbReference type="InterPro" id="IPR046327">
    <property type="entry name" value="HXA1/B1/D1"/>
</dbReference>
<dbReference type="PANTHER" id="PTHR45946:SF5">
    <property type="entry name" value="HOMEOBOX PROTEIN HOX-B1"/>
    <property type="match status" value="1"/>
</dbReference>
<name>A0A6J2WZT1_CHACN</name>
<keyword evidence="5 8" id="KW-0371">Homeobox</keyword>
<dbReference type="PANTHER" id="PTHR45946">
    <property type="entry name" value="HOMEOBOX PROTEIN ROUGH-RELATED"/>
    <property type="match status" value="1"/>
</dbReference>
<evidence type="ECO:0000256" key="7">
    <source>
        <dbReference type="ARBA" id="ARBA00023242"/>
    </source>
</evidence>
<dbReference type="PRINTS" id="PR00024">
    <property type="entry name" value="HOMEOBOX"/>
</dbReference>
<dbReference type="GO" id="GO:0000981">
    <property type="term" value="F:DNA-binding transcription factor activity, RNA polymerase II-specific"/>
    <property type="evidence" value="ECO:0007669"/>
    <property type="project" value="InterPro"/>
</dbReference>
<accession>A0A6J2WZT1</accession>
<evidence type="ECO:0000256" key="6">
    <source>
        <dbReference type="ARBA" id="ARBA00023163"/>
    </source>
</evidence>